<dbReference type="Gene3D" id="3.40.50.2000">
    <property type="entry name" value="Glycogen Phosphorylase B"/>
    <property type="match status" value="1"/>
</dbReference>
<evidence type="ECO:0000313" key="2">
    <source>
        <dbReference type="Proteomes" id="UP001202180"/>
    </source>
</evidence>
<name>A0ABT0HTZ6_9BACT</name>
<keyword evidence="1" id="KW-0808">Transferase</keyword>
<protein>
    <submittedName>
        <fullName evidence="1">Glycosyltransferase</fullName>
        <ecNumber evidence="1">2.4.-.-</ecNumber>
    </submittedName>
</protein>
<sequence>MNNFDSIICVGQTPWEGDFQKAVVQLMTEMAVRHRILYVDYQYTVKDWVMGVTGQRDVPVRELMRLSNPLTKKVSENGSEVYVWTPPLMLPINWLSAKPHDLLVEWNINRLVAGLRRVMRQLNMTRPLVINGLNPVFGLPMLKRLNECATVYYCFDEITIIKWMNRHGSRYEPAYLRQVDAVVTTSETLRQSKSSVQPNTFCVKNGVNFDLFNQAQQLVDSQPTTKQVVGYLGTADDRIDLDLVEFCVQTMPDVTFQFVGEVHEPAITQRLSNYPNVVFTPPRQPADLPPLLAGMSAAMIPFVCNDHTYTIYPLKINEYLAAGLPVVSTPFSLLNDFDGVVELAATKTEFSQALRKALADTSANKVAHRIAMARNNSWKKRADEFEAVIHQIPAAFTPDSVTATR</sequence>
<gene>
    <name evidence="1" type="ORF">M0L20_27615</name>
</gene>
<dbReference type="EMBL" id="JALPRF010000010">
    <property type="protein sequence ID" value="MCK8495664.1"/>
    <property type="molecule type" value="Genomic_DNA"/>
</dbReference>
<reference evidence="1 2" key="1">
    <citation type="submission" date="2022-04" db="EMBL/GenBank/DDBJ databases">
        <title>Spirosoma sp. strain RP8 genome sequencing and assembly.</title>
        <authorList>
            <person name="Jung Y."/>
        </authorList>
    </citation>
    <scope>NUCLEOTIDE SEQUENCE [LARGE SCALE GENOMIC DNA]</scope>
    <source>
        <strain evidence="1 2">RP8</strain>
    </source>
</reference>
<dbReference type="SUPFAM" id="SSF53756">
    <property type="entry name" value="UDP-Glycosyltransferase/glycogen phosphorylase"/>
    <property type="match status" value="1"/>
</dbReference>
<keyword evidence="1" id="KW-0328">Glycosyltransferase</keyword>
<dbReference type="GO" id="GO:0016757">
    <property type="term" value="F:glycosyltransferase activity"/>
    <property type="evidence" value="ECO:0007669"/>
    <property type="project" value="UniProtKB-KW"/>
</dbReference>
<dbReference type="EC" id="2.4.-.-" evidence="1"/>
<dbReference type="Pfam" id="PF13692">
    <property type="entry name" value="Glyco_trans_1_4"/>
    <property type="match status" value="1"/>
</dbReference>
<dbReference type="Proteomes" id="UP001202180">
    <property type="component" value="Unassembled WGS sequence"/>
</dbReference>
<evidence type="ECO:0000313" key="1">
    <source>
        <dbReference type="EMBL" id="MCK8495664.1"/>
    </source>
</evidence>
<proteinExistence type="predicted"/>
<accession>A0ABT0HTZ6</accession>
<organism evidence="1 2">
    <name type="scientific">Spirosoma liriopis</name>
    <dbReference type="NCBI Taxonomy" id="2937440"/>
    <lineage>
        <taxon>Bacteria</taxon>
        <taxon>Pseudomonadati</taxon>
        <taxon>Bacteroidota</taxon>
        <taxon>Cytophagia</taxon>
        <taxon>Cytophagales</taxon>
        <taxon>Cytophagaceae</taxon>
        <taxon>Spirosoma</taxon>
    </lineage>
</organism>
<keyword evidence="2" id="KW-1185">Reference proteome</keyword>
<dbReference type="Gene3D" id="3.40.50.11010">
    <property type="match status" value="1"/>
</dbReference>
<dbReference type="RefSeq" id="WP_248480416.1">
    <property type="nucleotide sequence ID" value="NZ_JALPRF010000010.1"/>
</dbReference>
<comment type="caution">
    <text evidence="1">The sequence shown here is derived from an EMBL/GenBank/DDBJ whole genome shotgun (WGS) entry which is preliminary data.</text>
</comment>